<dbReference type="CDD" id="cd00033">
    <property type="entry name" value="CCP"/>
    <property type="match status" value="1"/>
</dbReference>
<organism evidence="20 21">
    <name type="scientific">Pteropus vampyrus</name>
    <name type="common">Large flying fox</name>
    <dbReference type="NCBI Taxonomy" id="132908"/>
    <lineage>
        <taxon>Eukaryota</taxon>
        <taxon>Metazoa</taxon>
        <taxon>Chordata</taxon>
        <taxon>Craniata</taxon>
        <taxon>Vertebrata</taxon>
        <taxon>Euteleostomi</taxon>
        <taxon>Mammalia</taxon>
        <taxon>Eutheria</taxon>
        <taxon>Laurasiatheria</taxon>
        <taxon>Chiroptera</taxon>
        <taxon>Yinpterochiroptera</taxon>
        <taxon>Pteropodoidea</taxon>
        <taxon>Pteropodidae</taxon>
        <taxon>Pteropodinae</taxon>
        <taxon>Pteropus</taxon>
    </lineage>
</organism>
<keyword evidence="12 21" id="KW-0675">Receptor</keyword>
<comment type="caution">
    <text evidence="15">Lacks conserved residue(s) required for the propagation of feature annotation.</text>
</comment>
<dbReference type="FunFam" id="2.20.28.230:FF:000002">
    <property type="entry name" value="Interleukin-2 receptor subunit alpha"/>
    <property type="match status" value="1"/>
</dbReference>
<evidence type="ECO:0000256" key="14">
    <source>
        <dbReference type="ARBA" id="ARBA00025938"/>
    </source>
</evidence>
<evidence type="ECO:0000256" key="8">
    <source>
        <dbReference type="ARBA" id="ARBA00022859"/>
    </source>
</evidence>
<evidence type="ECO:0000256" key="7">
    <source>
        <dbReference type="ARBA" id="ARBA00022737"/>
    </source>
</evidence>
<feature type="chain" id="PRO_5027862604" description="Interleukin-2 receptor subunit alpha" evidence="18">
    <location>
        <begin position="20"/>
        <end position="267"/>
    </location>
</feature>
<proteinExistence type="predicted"/>
<evidence type="ECO:0000256" key="3">
    <source>
        <dbReference type="ARBA" id="ARBA00013445"/>
    </source>
</evidence>
<keyword evidence="13" id="KW-0325">Glycoprotein</keyword>
<dbReference type="GeneID" id="105307737"/>
<feature type="transmembrane region" description="Helical" evidence="17">
    <location>
        <begin position="241"/>
        <end position="263"/>
    </location>
</feature>
<comment type="function">
    <text evidence="1">Receptor for interleukin-2. The receptor is involved in the regulation of immune tolerance by controlling regulatory T cells (TREGs) activity. TREGs suppress the activation and expansion of autoreactive T-cells.</text>
</comment>
<sequence>MEPGLLMWRFLTLILVTDGVTEFCPHRLPDVRYATFKALTYKVGTLLNCECRRGFRRISNGAAFMNCTGDPGHPSWGNQCQCVRISRRNSEKQVPPKPEEQKERKPTDMQSRLQPTDQATLPGHCREPPPWDHEDSERIYHFVVGQTVHYECAQGFRALQRGPATSVCKMACGMTKWTQPQIRCMKERQDGQLPGDEELAASTDTPEHETSCPFVMTATTDFQKQTEVAATVEPFIFTTEYQIAVACCAFLLVSILLLSGLAWQRRR</sequence>
<evidence type="ECO:0000256" key="18">
    <source>
        <dbReference type="SAM" id="SignalP"/>
    </source>
</evidence>
<dbReference type="Gene3D" id="2.20.28.230">
    <property type="match status" value="3"/>
</dbReference>
<dbReference type="Proteomes" id="UP000515202">
    <property type="component" value="Unplaced"/>
</dbReference>
<evidence type="ECO:0000256" key="11">
    <source>
        <dbReference type="ARBA" id="ARBA00023157"/>
    </source>
</evidence>
<evidence type="ECO:0000313" key="21">
    <source>
        <dbReference type="RefSeq" id="XP_011381631.1"/>
    </source>
</evidence>
<evidence type="ECO:0000256" key="6">
    <source>
        <dbReference type="ARBA" id="ARBA00022729"/>
    </source>
</evidence>
<feature type="region of interest" description="Disordered" evidence="16">
    <location>
        <begin position="88"/>
        <end position="133"/>
    </location>
</feature>
<accession>A0A6P3RK81</accession>
<dbReference type="GO" id="GO:0006955">
    <property type="term" value="P:immune response"/>
    <property type="evidence" value="ECO:0007669"/>
    <property type="project" value="UniProtKB-ARBA"/>
</dbReference>
<evidence type="ECO:0000256" key="12">
    <source>
        <dbReference type="ARBA" id="ARBA00023170"/>
    </source>
</evidence>
<feature type="domain" description="Sushi" evidence="19">
    <location>
        <begin position="123"/>
        <end position="186"/>
    </location>
</feature>
<evidence type="ECO:0000256" key="2">
    <source>
        <dbReference type="ARBA" id="ARBA00004479"/>
    </source>
</evidence>
<evidence type="ECO:0000256" key="9">
    <source>
        <dbReference type="ARBA" id="ARBA00022989"/>
    </source>
</evidence>
<dbReference type="GO" id="GO:0016020">
    <property type="term" value="C:membrane"/>
    <property type="evidence" value="ECO:0007669"/>
    <property type="project" value="UniProtKB-SubCell"/>
</dbReference>
<dbReference type="InterPro" id="IPR035976">
    <property type="entry name" value="Sushi/SCR/CCP_sf"/>
</dbReference>
<evidence type="ECO:0000313" key="20">
    <source>
        <dbReference type="Proteomes" id="UP000515202"/>
    </source>
</evidence>
<keyword evidence="7" id="KW-0677">Repeat</keyword>
<keyword evidence="10 17" id="KW-0472">Membrane</keyword>
<keyword evidence="8" id="KW-0391">Immunity</keyword>
<feature type="disulfide bond" evidence="15">
    <location>
        <begin position="125"/>
        <end position="168"/>
    </location>
</feature>
<dbReference type="PROSITE" id="PS50923">
    <property type="entry name" value="SUSHI"/>
    <property type="match status" value="1"/>
</dbReference>
<feature type="compositionally biased region" description="Polar residues" evidence="16">
    <location>
        <begin position="108"/>
        <end position="119"/>
    </location>
</feature>
<dbReference type="GO" id="GO:0002682">
    <property type="term" value="P:regulation of immune system process"/>
    <property type="evidence" value="ECO:0007669"/>
    <property type="project" value="UniProtKB-ARBA"/>
</dbReference>
<name>A0A6P3RK81_PTEVA</name>
<evidence type="ECO:0000256" key="16">
    <source>
        <dbReference type="SAM" id="MobiDB-lite"/>
    </source>
</evidence>
<dbReference type="RefSeq" id="XP_011381631.1">
    <property type="nucleotide sequence ID" value="XM_011383329.2"/>
</dbReference>
<gene>
    <name evidence="21" type="primary">IL2RA</name>
</gene>
<evidence type="ECO:0000256" key="5">
    <source>
        <dbReference type="ARBA" id="ARBA00022692"/>
    </source>
</evidence>
<evidence type="ECO:0000256" key="10">
    <source>
        <dbReference type="ARBA" id="ARBA00023136"/>
    </source>
</evidence>
<protein>
    <recommendedName>
        <fullName evidence="3">Interleukin-2 receptor subunit alpha</fullName>
    </recommendedName>
</protein>
<evidence type="ECO:0000256" key="13">
    <source>
        <dbReference type="ARBA" id="ARBA00023180"/>
    </source>
</evidence>
<keyword evidence="5 17" id="KW-0812">Transmembrane</keyword>
<dbReference type="PANTHER" id="PTHR10573">
    <property type="entry name" value="INTERLEUKIN-2 RECEPTOR ALPHA CHAIN"/>
    <property type="match status" value="1"/>
</dbReference>
<evidence type="ECO:0000256" key="1">
    <source>
        <dbReference type="ARBA" id="ARBA00002381"/>
    </source>
</evidence>
<keyword evidence="20" id="KW-1185">Reference proteome</keyword>
<dbReference type="InterPro" id="IPR015486">
    <property type="entry name" value="IL-2_rcpt_alpha"/>
</dbReference>
<keyword evidence="6 18" id="KW-0732">Signal</keyword>
<feature type="signal peptide" evidence="18">
    <location>
        <begin position="1"/>
        <end position="19"/>
    </location>
</feature>
<keyword evidence="9 17" id="KW-1133">Transmembrane helix</keyword>
<dbReference type="Pfam" id="PF00084">
    <property type="entry name" value="Sushi"/>
    <property type="match status" value="1"/>
</dbReference>
<evidence type="ECO:0000256" key="17">
    <source>
        <dbReference type="SAM" id="Phobius"/>
    </source>
</evidence>
<feature type="compositionally biased region" description="Basic and acidic residues" evidence="16">
    <location>
        <begin position="97"/>
        <end position="107"/>
    </location>
</feature>
<evidence type="ECO:0000256" key="4">
    <source>
        <dbReference type="ARBA" id="ARBA00022659"/>
    </source>
</evidence>
<keyword evidence="11 15" id="KW-1015">Disulfide bond</keyword>
<dbReference type="GO" id="GO:0006954">
    <property type="term" value="P:inflammatory response"/>
    <property type="evidence" value="ECO:0007669"/>
    <property type="project" value="TreeGrafter"/>
</dbReference>
<evidence type="ECO:0000256" key="15">
    <source>
        <dbReference type="PROSITE-ProRule" id="PRU00302"/>
    </source>
</evidence>
<evidence type="ECO:0000259" key="19">
    <source>
        <dbReference type="PROSITE" id="PS50923"/>
    </source>
</evidence>
<feature type="compositionally biased region" description="Basic and acidic residues" evidence="16">
    <location>
        <begin position="124"/>
        <end position="133"/>
    </location>
</feature>
<dbReference type="CTD" id="3559"/>
<dbReference type="PANTHER" id="PTHR10573:SF0">
    <property type="entry name" value="INTERLEUKIN-2 RECEPTOR SUBUNIT ALPHA"/>
    <property type="match status" value="1"/>
</dbReference>
<dbReference type="GO" id="GO:0004911">
    <property type="term" value="F:interleukin-2 receptor activity"/>
    <property type="evidence" value="ECO:0007669"/>
    <property type="project" value="InterPro"/>
</dbReference>
<comment type="subcellular location">
    <subcellularLocation>
        <location evidence="2">Membrane</location>
        <topology evidence="2">Single-pass type I membrane protein</topology>
    </subcellularLocation>
</comment>
<dbReference type="SMART" id="SM00032">
    <property type="entry name" value="CCP"/>
    <property type="match status" value="2"/>
</dbReference>
<dbReference type="AlphaFoldDB" id="A0A6P3RK81"/>
<keyword evidence="4 15" id="KW-0768">Sushi</keyword>
<dbReference type="OrthoDB" id="9833060at2759"/>
<dbReference type="SUPFAM" id="SSF57535">
    <property type="entry name" value="Complement control module/SCR domain"/>
    <property type="match status" value="2"/>
</dbReference>
<comment type="subunit">
    <text evidence="14">Non-covalent dimer of an alpha and a beta subunit. IL2R exists in 3 different forms: a high affinity dimer, an intermediate affinity monomer (beta subunit), and a low affinity monomer (alpha subunit). The high and intermediate affinity forms also associate with a gamma subunit.</text>
</comment>
<dbReference type="KEGG" id="pvp:105307737"/>
<reference evidence="21" key="1">
    <citation type="submission" date="2025-08" db="UniProtKB">
        <authorList>
            <consortium name="RefSeq"/>
        </authorList>
    </citation>
    <scope>IDENTIFICATION</scope>
    <source>
        <tissue evidence="21">Kidney</tissue>
    </source>
</reference>
<dbReference type="GO" id="GO:0019976">
    <property type="term" value="F:interleukin-2 binding"/>
    <property type="evidence" value="ECO:0007669"/>
    <property type="project" value="InterPro"/>
</dbReference>
<dbReference type="InterPro" id="IPR000436">
    <property type="entry name" value="Sushi_SCR_CCP_dom"/>
</dbReference>